<dbReference type="CDD" id="cd02245">
    <property type="entry name" value="cupin_7S_vicilin-like_C"/>
    <property type="match status" value="1"/>
</dbReference>
<dbReference type="SUPFAM" id="SSF51182">
    <property type="entry name" value="RmlC-like cupins"/>
    <property type="match status" value="1"/>
</dbReference>
<evidence type="ECO:0000259" key="3">
    <source>
        <dbReference type="SMART" id="SM00835"/>
    </source>
</evidence>
<evidence type="ECO:0000256" key="1">
    <source>
        <dbReference type="ARBA" id="ARBA00023597"/>
    </source>
</evidence>
<dbReference type="PANTHER" id="PTHR31189:SF41">
    <property type="entry name" value="VICILIN C72"/>
    <property type="match status" value="1"/>
</dbReference>
<dbReference type="SMART" id="SM00835">
    <property type="entry name" value="Cupin_1"/>
    <property type="match status" value="1"/>
</dbReference>
<organism evidence="4 5">
    <name type="scientific">Dillenia turbinata</name>
    <dbReference type="NCBI Taxonomy" id="194707"/>
    <lineage>
        <taxon>Eukaryota</taxon>
        <taxon>Viridiplantae</taxon>
        <taxon>Streptophyta</taxon>
        <taxon>Embryophyta</taxon>
        <taxon>Tracheophyta</taxon>
        <taxon>Spermatophyta</taxon>
        <taxon>Magnoliopsida</taxon>
        <taxon>eudicotyledons</taxon>
        <taxon>Gunneridae</taxon>
        <taxon>Pentapetalae</taxon>
        <taxon>Dilleniales</taxon>
        <taxon>Dilleniaceae</taxon>
        <taxon>Dillenia</taxon>
    </lineage>
</organism>
<dbReference type="EMBL" id="JBAMMX010000026">
    <property type="protein sequence ID" value="KAK6913968.1"/>
    <property type="molecule type" value="Genomic_DNA"/>
</dbReference>
<proteinExistence type="inferred from homology"/>
<evidence type="ECO:0000256" key="2">
    <source>
        <dbReference type="SAM" id="Coils"/>
    </source>
</evidence>
<dbReference type="InterPro" id="IPR011051">
    <property type="entry name" value="RmlC_Cupin_sf"/>
</dbReference>
<accession>A0AAN8YY88</accession>
<dbReference type="InterPro" id="IPR050253">
    <property type="entry name" value="Seed_Storage-Functional"/>
</dbReference>
<feature type="domain" description="Cupin type-1" evidence="3">
    <location>
        <begin position="38"/>
        <end position="205"/>
    </location>
</feature>
<gene>
    <name evidence="4" type="ORF">RJ641_021289</name>
</gene>
<dbReference type="Pfam" id="PF00190">
    <property type="entry name" value="Cupin_1"/>
    <property type="match status" value="1"/>
</dbReference>
<feature type="coiled-coil region" evidence="2">
    <location>
        <begin position="178"/>
        <end position="205"/>
    </location>
</feature>
<name>A0AAN8YY88_9MAGN</name>
<protein>
    <submittedName>
        <fullName evidence="4">Cupin 1</fullName>
    </submittedName>
</protein>
<dbReference type="PANTHER" id="PTHR31189">
    <property type="entry name" value="OS03G0336100 PROTEIN-RELATED"/>
    <property type="match status" value="1"/>
</dbReference>
<reference evidence="4 5" key="1">
    <citation type="submission" date="2023-12" db="EMBL/GenBank/DDBJ databases">
        <title>A high-quality genome assembly for Dillenia turbinata (Dilleniales).</title>
        <authorList>
            <person name="Chanderbali A."/>
        </authorList>
    </citation>
    <scope>NUCLEOTIDE SEQUENCE [LARGE SCALE GENOMIC DNA]</scope>
    <source>
        <strain evidence="4">LSX21</strain>
        <tissue evidence="4">Leaf</tissue>
    </source>
</reference>
<keyword evidence="2" id="KW-0175">Coiled coil</keyword>
<keyword evidence="5" id="KW-1185">Reference proteome</keyword>
<comment type="similarity">
    <text evidence="1">Belongs to the 7S seed storage protein family.</text>
</comment>
<dbReference type="InterPro" id="IPR006045">
    <property type="entry name" value="Cupin_1"/>
</dbReference>
<dbReference type="AlphaFoldDB" id="A0AAN8YY88"/>
<sequence length="223" mass="24453">MGQQGKGAVVRASEEQIKALTQQAQSSNGGKWKGKGPFNLLQSRSVHSNKFGQFFEVTPNDYEQLRDMNSSVSFAKLNQGGMMAPYYNSKSTKIVYVADGNGYFEMACPHVASQSQGPQTPEGVKESTGYKKLHAHLSPGDALIIPAGHPVTFIAGQNDNLQLVAFGVNAYDNERHFLAGQENVMNQLEKEAKELSFNTRAEEVEEIFNNQKDSYFVAGPKGI</sequence>
<evidence type="ECO:0000313" key="5">
    <source>
        <dbReference type="Proteomes" id="UP001370490"/>
    </source>
</evidence>
<dbReference type="Proteomes" id="UP001370490">
    <property type="component" value="Unassembled WGS sequence"/>
</dbReference>
<evidence type="ECO:0000313" key="4">
    <source>
        <dbReference type="EMBL" id="KAK6913968.1"/>
    </source>
</evidence>
<dbReference type="InterPro" id="IPR014710">
    <property type="entry name" value="RmlC-like_jellyroll"/>
</dbReference>
<dbReference type="Gene3D" id="2.60.120.10">
    <property type="entry name" value="Jelly Rolls"/>
    <property type="match status" value="1"/>
</dbReference>
<comment type="caution">
    <text evidence="4">The sequence shown here is derived from an EMBL/GenBank/DDBJ whole genome shotgun (WGS) entry which is preliminary data.</text>
</comment>